<proteinExistence type="inferred from homology"/>
<accession>A0ABW1U3P1</accession>
<evidence type="ECO:0000256" key="4">
    <source>
        <dbReference type="ARBA" id="ARBA00013346"/>
    </source>
</evidence>
<evidence type="ECO:0000256" key="7">
    <source>
        <dbReference type="ARBA" id="ARBA00022679"/>
    </source>
</evidence>
<evidence type="ECO:0000313" key="10">
    <source>
        <dbReference type="EMBL" id="MFC6283813.1"/>
    </source>
</evidence>
<dbReference type="InterPro" id="IPR000682">
    <property type="entry name" value="PCMT"/>
</dbReference>
<dbReference type="NCBIfam" id="TIGR00080">
    <property type="entry name" value="pimt"/>
    <property type="match status" value="1"/>
</dbReference>
<protein>
    <recommendedName>
        <fullName evidence="4 9">Protein-L-isoaspartate O-methyltransferase</fullName>
        <ecNumber evidence="3 9">2.1.1.77</ecNumber>
    </recommendedName>
</protein>
<evidence type="ECO:0000256" key="5">
    <source>
        <dbReference type="ARBA" id="ARBA00022490"/>
    </source>
</evidence>
<evidence type="ECO:0000256" key="9">
    <source>
        <dbReference type="NCBIfam" id="TIGR00080"/>
    </source>
</evidence>
<sequence length="252" mass="26516">MPSATKSIAGGAHSTLAKAINHDKNGLQRLVPSGLGLDSHAIRARMVQKLAAQGVSDPQVLAAMGQVERHRFVDSALVNQAYEDTSLPIGLGQTISKPNVVARMLELLMRGDQGNKAKLGRVLEIGTGCGYQAAVLGQLASEVYSIERLRGLHDKARENLRPFRLPNVHLLFGDGMIGYAKGAPYAAIIAAAGGEAIPTAWIDQLAVGGRLVAPLQAASGVQALVVIDKTPQGIRQTLLEAVHFVPLKSGTS</sequence>
<evidence type="ECO:0000256" key="1">
    <source>
        <dbReference type="ARBA" id="ARBA00004496"/>
    </source>
</evidence>
<comment type="caution">
    <text evidence="10">The sequence shown here is derived from an EMBL/GenBank/DDBJ whole genome shotgun (WGS) entry which is preliminary data.</text>
</comment>
<evidence type="ECO:0000256" key="6">
    <source>
        <dbReference type="ARBA" id="ARBA00022603"/>
    </source>
</evidence>
<dbReference type="PANTHER" id="PTHR11579:SF0">
    <property type="entry name" value="PROTEIN-L-ISOASPARTATE(D-ASPARTATE) O-METHYLTRANSFERASE"/>
    <property type="match status" value="1"/>
</dbReference>
<evidence type="ECO:0000256" key="8">
    <source>
        <dbReference type="ARBA" id="ARBA00022691"/>
    </source>
</evidence>
<keyword evidence="5" id="KW-0963">Cytoplasm</keyword>
<dbReference type="PANTHER" id="PTHR11579">
    <property type="entry name" value="PROTEIN-L-ISOASPARTATE O-METHYLTRANSFERASE"/>
    <property type="match status" value="1"/>
</dbReference>
<keyword evidence="6 10" id="KW-0489">Methyltransferase</keyword>
<dbReference type="GO" id="GO:0032259">
    <property type="term" value="P:methylation"/>
    <property type="evidence" value="ECO:0007669"/>
    <property type="project" value="UniProtKB-KW"/>
</dbReference>
<dbReference type="SUPFAM" id="SSF53335">
    <property type="entry name" value="S-adenosyl-L-methionine-dependent methyltransferases"/>
    <property type="match status" value="1"/>
</dbReference>
<dbReference type="InterPro" id="IPR029063">
    <property type="entry name" value="SAM-dependent_MTases_sf"/>
</dbReference>
<keyword evidence="8" id="KW-0949">S-adenosyl-L-methionine</keyword>
<dbReference type="Gene3D" id="3.40.50.150">
    <property type="entry name" value="Vaccinia Virus protein VP39"/>
    <property type="match status" value="1"/>
</dbReference>
<evidence type="ECO:0000256" key="2">
    <source>
        <dbReference type="ARBA" id="ARBA00005369"/>
    </source>
</evidence>
<evidence type="ECO:0000256" key="3">
    <source>
        <dbReference type="ARBA" id="ARBA00011890"/>
    </source>
</evidence>
<evidence type="ECO:0000313" key="11">
    <source>
        <dbReference type="Proteomes" id="UP001596270"/>
    </source>
</evidence>
<dbReference type="CDD" id="cd02440">
    <property type="entry name" value="AdoMet_MTases"/>
    <property type="match status" value="1"/>
</dbReference>
<gene>
    <name evidence="10" type="ORF">ACFQND_21500</name>
</gene>
<organism evidence="10 11">
    <name type="scientific">Polaromonas aquatica</name>
    <dbReference type="NCBI Taxonomy" id="332657"/>
    <lineage>
        <taxon>Bacteria</taxon>
        <taxon>Pseudomonadati</taxon>
        <taxon>Pseudomonadota</taxon>
        <taxon>Betaproteobacteria</taxon>
        <taxon>Burkholderiales</taxon>
        <taxon>Comamonadaceae</taxon>
        <taxon>Polaromonas</taxon>
    </lineage>
</organism>
<comment type="similarity">
    <text evidence="2">Belongs to the methyltransferase superfamily. L-isoaspartyl/D-aspartyl protein methyltransferase family.</text>
</comment>
<dbReference type="EMBL" id="JBHSRS010000084">
    <property type="protein sequence ID" value="MFC6283813.1"/>
    <property type="molecule type" value="Genomic_DNA"/>
</dbReference>
<dbReference type="EC" id="2.1.1.77" evidence="3 9"/>
<reference evidence="11" key="1">
    <citation type="journal article" date="2019" name="Int. J. Syst. Evol. Microbiol.">
        <title>The Global Catalogue of Microorganisms (GCM) 10K type strain sequencing project: providing services to taxonomists for standard genome sequencing and annotation.</title>
        <authorList>
            <consortium name="The Broad Institute Genomics Platform"/>
            <consortium name="The Broad Institute Genome Sequencing Center for Infectious Disease"/>
            <person name="Wu L."/>
            <person name="Ma J."/>
        </authorList>
    </citation>
    <scope>NUCLEOTIDE SEQUENCE [LARGE SCALE GENOMIC DNA]</scope>
    <source>
        <strain evidence="11">CCUG 39402</strain>
    </source>
</reference>
<dbReference type="Proteomes" id="UP001596270">
    <property type="component" value="Unassembled WGS sequence"/>
</dbReference>
<name>A0ABW1U3P1_9BURK</name>
<comment type="subcellular location">
    <subcellularLocation>
        <location evidence="1">Cytoplasm</location>
    </subcellularLocation>
</comment>
<keyword evidence="7 10" id="KW-0808">Transferase</keyword>
<dbReference type="NCBIfam" id="NF001453">
    <property type="entry name" value="PRK00312.1"/>
    <property type="match status" value="1"/>
</dbReference>
<dbReference type="GO" id="GO:0004719">
    <property type="term" value="F:protein-L-isoaspartate (D-aspartate) O-methyltransferase activity"/>
    <property type="evidence" value="ECO:0007669"/>
    <property type="project" value="UniProtKB-EC"/>
</dbReference>
<dbReference type="Pfam" id="PF01135">
    <property type="entry name" value="PCMT"/>
    <property type="match status" value="1"/>
</dbReference>
<keyword evidence="11" id="KW-1185">Reference proteome</keyword>
<dbReference type="RefSeq" id="WP_371439589.1">
    <property type="nucleotide sequence ID" value="NZ_JBHSRS010000084.1"/>
</dbReference>